<dbReference type="GO" id="GO:0022857">
    <property type="term" value="F:transmembrane transporter activity"/>
    <property type="evidence" value="ECO:0007669"/>
    <property type="project" value="InterPro"/>
</dbReference>
<keyword evidence="3" id="KW-1003">Cell membrane</keyword>
<feature type="compositionally biased region" description="Low complexity" evidence="7">
    <location>
        <begin position="213"/>
        <end position="238"/>
    </location>
</feature>
<evidence type="ECO:0000256" key="5">
    <source>
        <dbReference type="ARBA" id="ARBA00022989"/>
    </source>
</evidence>
<feature type="region of interest" description="Disordered" evidence="7">
    <location>
        <begin position="213"/>
        <end position="270"/>
    </location>
</feature>
<accession>A0A399JDX9</accession>
<name>A0A399JDX9_9MICC</name>
<evidence type="ECO:0000256" key="7">
    <source>
        <dbReference type="SAM" id="MobiDB-lite"/>
    </source>
</evidence>
<dbReference type="EMBL" id="QQXK01000004">
    <property type="protein sequence ID" value="RII43210.1"/>
    <property type="molecule type" value="Genomic_DNA"/>
</dbReference>
<feature type="transmembrane region" description="Helical" evidence="8">
    <location>
        <begin position="378"/>
        <end position="403"/>
    </location>
</feature>
<dbReference type="Gene3D" id="1.20.1250.20">
    <property type="entry name" value="MFS general substrate transporter like domains"/>
    <property type="match status" value="1"/>
</dbReference>
<evidence type="ECO:0000256" key="6">
    <source>
        <dbReference type="ARBA" id="ARBA00023136"/>
    </source>
</evidence>
<dbReference type="GO" id="GO:0005886">
    <property type="term" value="C:plasma membrane"/>
    <property type="evidence" value="ECO:0007669"/>
    <property type="project" value="UniProtKB-SubCell"/>
</dbReference>
<dbReference type="InterPro" id="IPR036259">
    <property type="entry name" value="MFS_trans_sf"/>
</dbReference>
<sequence length="501" mass="48869">MTTRQAPAPATSTPSTPRRRGLGAAYGWWLASDTASALSTSLAGFAVPLLALGVTGSPAQAGVIGAVGLAVRALATAAGGVLADRHDRLRLMIAGGLIGIVLAVAFTVLTLGPALGFASLLAVNALLAARNGAFGTAASAALKDVVPASALGRAQASNQGRDAVIALGGAPLGGLLLGAGGWLVGAVMILCQLVATIAAGALRALRRRAALPDDAAGPAPESAGPGVPADAAAGHGDPTQAGVTPATPAAGKPEAPGEHAPSGSSSTPRRSARAELAEAFAWLWRRPDLRGALLVCTIVNLGFNAVVTTVIYSLQQGGTPPTTIGLVSTGIGAGMLAGALAAPFLVAKVPAGLLTGLGLVLVTASTLALPWVHSPAAVGAVLAAGMAGTPALNAALLGYFMVATPSHLMGRATSVLDLFATGAMPLAPLLAGLGLALLGRGPTLLIGAGLCAVSAALALGTRQLRRLPAESGWVAHAAAITASAEPASSTHPAVRPPAAQP</sequence>
<keyword evidence="6 8" id="KW-0472">Membrane</keyword>
<feature type="transmembrane region" description="Helical" evidence="8">
    <location>
        <begin position="444"/>
        <end position="461"/>
    </location>
</feature>
<organism evidence="9 10">
    <name type="scientific">Galactobacter valiniphilus</name>
    <dbReference type="NCBI Taxonomy" id="2676122"/>
    <lineage>
        <taxon>Bacteria</taxon>
        <taxon>Bacillati</taxon>
        <taxon>Actinomycetota</taxon>
        <taxon>Actinomycetes</taxon>
        <taxon>Micrococcales</taxon>
        <taxon>Micrococcaceae</taxon>
        <taxon>Galactobacter</taxon>
    </lineage>
</organism>
<feature type="transmembrane region" description="Helical" evidence="8">
    <location>
        <begin position="415"/>
        <end position="438"/>
    </location>
</feature>
<reference evidence="9 10" key="1">
    <citation type="submission" date="2018-07" db="EMBL/GenBank/DDBJ databases">
        <title>Arthrobacter sp. nov., isolated from raw cow's milk with high bacterial count.</title>
        <authorList>
            <person name="Hahne J."/>
            <person name="Isele D."/>
            <person name="Lipski A."/>
        </authorList>
    </citation>
    <scope>NUCLEOTIDE SEQUENCE [LARGE SCALE GENOMIC DNA]</scope>
    <source>
        <strain evidence="9 10">JZ R-35</strain>
    </source>
</reference>
<dbReference type="RefSeq" id="WP_119423582.1">
    <property type="nucleotide sequence ID" value="NZ_QQXK01000004.1"/>
</dbReference>
<feature type="transmembrane region" description="Helical" evidence="8">
    <location>
        <begin position="353"/>
        <end position="372"/>
    </location>
</feature>
<dbReference type="Pfam" id="PF07690">
    <property type="entry name" value="MFS_1"/>
    <property type="match status" value="1"/>
</dbReference>
<gene>
    <name evidence="9" type="ORF">DWB68_02570</name>
</gene>
<dbReference type="PANTHER" id="PTHR23513">
    <property type="entry name" value="INTEGRAL MEMBRANE EFFLUX PROTEIN-RELATED"/>
    <property type="match status" value="1"/>
</dbReference>
<keyword evidence="10" id="KW-1185">Reference proteome</keyword>
<feature type="transmembrane region" description="Helical" evidence="8">
    <location>
        <begin position="182"/>
        <end position="202"/>
    </location>
</feature>
<evidence type="ECO:0000313" key="9">
    <source>
        <dbReference type="EMBL" id="RII43210.1"/>
    </source>
</evidence>
<proteinExistence type="predicted"/>
<evidence type="ECO:0000256" key="4">
    <source>
        <dbReference type="ARBA" id="ARBA00022692"/>
    </source>
</evidence>
<keyword evidence="4 8" id="KW-0812">Transmembrane</keyword>
<feature type="transmembrane region" description="Helical" evidence="8">
    <location>
        <begin position="292"/>
        <end position="312"/>
    </location>
</feature>
<evidence type="ECO:0000256" key="3">
    <source>
        <dbReference type="ARBA" id="ARBA00022475"/>
    </source>
</evidence>
<comment type="subcellular location">
    <subcellularLocation>
        <location evidence="1">Cell inner membrane</location>
        <topology evidence="1">Multi-pass membrane protein</topology>
    </subcellularLocation>
</comment>
<feature type="transmembrane region" description="Helical" evidence="8">
    <location>
        <begin position="28"/>
        <end position="51"/>
    </location>
</feature>
<dbReference type="SUPFAM" id="SSF103473">
    <property type="entry name" value="MFS general substrate transporter"/>
    <property type="match status" value="1"/>
</dbReference>
<comment type="caution">
    <text evidence="9">The sequence shown here is derived from an EMBL/GenBank/DDBJ whole genome shotgun (WGS) entry which is preliminary data.</text>
</comment>
<feature type="transmembrane region" description="Helical" evidence="8">
    <location>
        <begin position="324"/>
        <end position="346"/>
    </location>
</feature>
<dbReference type="AlphaFoldDB" id="A0A399JDX9"/>
<dbReference type="Proteomes" id="UP000265419">
    <property type="component" value="Unassembled WGS sequence"/>
</dbReference>
<evidence type="ECO:0000256" key="2">
    <source>
        <dbReference type="ARBA" id="ARBA00022448"/>
    </source>
</evidence>
<feature type="transmembrane region" description="Helical" evidence="8">
    <location>
        <begin position="95"/>
        <end position="122"/>
    </location>
</feature>
<evidence type="ECO:0000256" key="1">
    <source>
        <dbReference type="ARBA" id="ARBA00004429"/>
    </source>
</evidence>
<evidence type="ECO:0000313" key="10">
    <source>
        <dbReference type="Proteomes" id="UP000265419"/>
    </source>
</evidence>
<keyword evidence="5 8" id="KW-1133">Transmembrane helix</keyword>
<keyword evidence="2" id="KW-0813">Transport</keyword>
<dbReference type="PANTHER" id="PTHR23513:SF9">
    <property type="entry name" value="ENTEROBACTIN EXPORTER ENTS"/>
    <property type="match status" value="1"/>
</dbReference>
<dbReference type="InterPro" id="IPR011701">
    <property type="entry name" value="MFS"/>
</dbReference>
<evidence type="ECO:0000256" key="8">
    <source>
        <dbReference type="SAM" id="Phobius"/>
    </source>
</evidence>
<feature type="transmembrane region" description="Helical" evidence="8">
    <location>
        <begin position="63"/>
        <end position="83"/>
    </location>
</feature>
<protein>
    <submittedName>
        <fullName evidence="9">MFS transporter</fullName>
    </submittedName>
</protein>